<comment type="similarity">
    <text evidence="2">Belongs to the SPT5 family.</text>
</comment>
<evidence type="ECO:0000256" key="11">
    <source>
        <dbReference type="ARBA" id="ARBA00023242"/>
    </source>
</evidence>
<dbReference type="CDD" id="cd06083">
    <property type="entry name" value="KOW_Spt5_3"/>
    <property type="match status" value="1"/>
</dbReference>
<dbReference type="InterPro" id="IPR005824">
    <property type="entry name" value="KOW"/>
</dbReference>
<dbReference type="InterPro" id="IPR041973">
    <property type="entry name" value="KOW_Spt5_1"/>
</dbReference>
<feature type="domain" description="KOW" evidence="15">
    <location>
        <begin position="602"/>
        <end position="629"/>
    </location>
</feature>
<dbReference type="EMBL" id="JBJKFK010000232">
    <property type="protein sequence ID" value="KAL3318540.1"/>
    <property type="molecule type" value="Genomic_DNA"/>
</dbReference>
<dbReference type="InterPro" id="IPR014722">
    <property type="entry name" value="Rib_uL2_dom2"/>
</dbReference>
<dbReference type="InterPro" id="IPR039385">
    <property type="entry name" value="NGN_Euk"/>
</dbReference>
<keyword evidence="6" id="KW-0597">Phosphoprotein</keyword>
<dbReference type="InterPro" id="IPR039659">
    <property type="entry name" value="SPT5"/>
</dbReference>
<dbReference type="CDD" id="cd06081">
    <property type="entry name" value="KOW_Spt5_1"/>
    <property type="match status" value="1"/>
</dbReference>
<feature type="domain" description="KOW" evidence="15">
    <location>
        <begin position="690"/>
        <end position="717"/>
    </location>
</feature>
<keyword evidence="9" id="KW-0010">Activator</keyword>
<dbReference type="InterPro" id="IPR041977">
    <property type="entry name" value="KOW_Spt5_4"/>
</dbReference>
<dbReference type="Pfam" id="PF00467">
    <property type="entry name" value="KOW"/>
    <property type="match status" value="1"/>
</dbReference>
<feature type="compositionally biased region" description="Acidic residues" evidence="13">
    <location>
        <begin position="62"/>
        <end position="83"/>
    </location>
</feature>
<evidence type="ECO:0000259" key="15">
    <source>
        <dbReference type="SMART" id="SM00739"/>
    </source>
</evidence>
<dbReference type="Pfam" id="PF23042">
    <property type="entry name" value="KOW1_SPT5"/>
    <property type="match status" value="1"/>
</dbReference>
<evidence type="ECO:0000256" key="12">
    <source>
        <dbReference type="ARBA" id="ARBA00029645"/>
    </source>
</evidence>
<feature type="region of interest" description="Disordered" evidence="13">
    <location>
        <begin position="748"/>
        <end position="832"/>
    </location>
</feature>
<dbReference type="Pfam" id="PF03439">
    <property type="entry name" value="Spt5-NGN"/>
    <property type="match status" value="1"/>
</dbReference>
<reference evidence="16 17" key="1">
    <citation type="submission" date="2024-11" db="EMBL/GenBank/DDBJ databases">
        <title>Adaptive evolution of stress response genes in parasites aligns with host niche diversity.</title>
        <authorList>
            <person name="Hahn C."/>
            <person name="Resl P."/>
        </authorList>
    </citation>
    <scope>NUCLEOTIDE SEQUENCE [LARGE SCALE GENOMIC DNA]</scope>
    <source>
        <strain evidence="16">EGGRZ-B1_66</strain>
        <tissue evidence="16">Body</tissue>
    </source>
</reference>
<feature type="compositionally biased region" description="Polar residues" evidence="13">
    <location>
        <begin position="748"/>
        <end position="777"/>
    </location>
</feature>
<name>A0ABD2QG82_9PLAT</name>
<dbReference type="InterPro" id="IPR036735">
    <property type="entry name" value="NGN_dom_sf"/>
</dbReference>
<keyword evidence="5" id="KW-0678">Repressor</keyword>
<feature type="region of interest" description="Disordered" evidence="13">
    <location>
        <begin position="1"/>
        <end position="96"/>
    </location>
</feature>
<dbReference type="InterPro" id="IPR041978">
    <property type="entry name" value="KOW_Spt5_5"/>
</dbReference>
<sequence length="832" mass="93037">MSDSDDSDFDIGHKKKKSRHYEEEVNEEDSEEDEEEEERHEARSSKTKKRKKKHFDIHQMFDEEAEVDDDDEDEEYDDEADDLEQQHGGRYSERDALQEANAGVIARKYDSMQRMREFMDQNPEDIERYYADKYREQESYSNRFGEGEAMADSIIQQSHLPGIKDPNLWAIRCRIGEEKSTVLALMRKFLAMQNSENPLQIKSAFSKEGLKGLIYVEAFSPNHVRDAIDGINALSLAKFKQVLVPNNEMTDVLKVVKEFGKLKPGQWVRVKSGLYRDDLALVDHVEDAQTMVALKLVPRIDYERYKPDYKQSDERRFKRPPAQLLDRSKVKDRLHSEGSYVVLSGNRFDSDGFLRKDFRLNAIITGGIRPSLQELERFGQASDGNQLALVASMVNKKAASVMTAEPNSGKKAQNAAGALIISHTFAPGDVVEVCDGDLQNLRGKVISVDGDTRIVVQPNHSDLKDPIPFAPSELTKFFSQGDHVKVLSGPFEGETGLVLRFEPTLAIVLSDHSMTEMKVAPKSLRLWQDHATNTNSNSNVQLMDLVKVDPQTVGVIVGVERDRVSVLTMFNKLISLKANTALKRLNNDPQRAGKALDKNGNLIQSKDSVTFTEKPHLGMGGEVKHIYRSWAFVYCRTHLENSGILVVKARQLTLVGAPTVTAQTKPTRGVSGPQQARNGSAPRYKAVIDKKLFGKTARIVAGTLKGHTGIICDATVTEVLLELHSQFRKVHVLRDNIALLDSSGRIVSSTQYGSSTTPRSTSVHVPQTPMHGSQTPHAASMTPRPDATPLSNYFLPGMATPALKPDDPMTPSSSYAWQTPNDYNRSNLSDNE</sequence>
<comment type="subcellular location">
    <subcellularLocation>
        <location evidence="1">Nucleus</location>
    </subcellularLocation>
</comment>
<dbReference type="Pfam" id="PF23291">
    <property type="entry name" value="KOW4_SPT5"/>
    <property type="match status" value="1"/>
</dbReference>
<evidence type="ECO:0000256" key="8">
    <source>
        <dbReference type="ARBA" id="ARBA00023015"/>
    </source>
</evidence>
<feature type="domain" description="NusG-like N-terminal" evidence="14">
    <location>
        <begin position="165"/>
        <end position="256"/>
    </location>
</feature>
<feature type="compositionally biased region" description="Basic and acidic residues" evidence="13">
    <location>
        <begin position="84"/>
        <end position="96"/>
    </location>
</feature>
<evidence type="ECO:0000256" key="10">
    <source>
        <dbReference type="ARBA" id="ARBA00023163"/>
    </source>
</evidence>
<evidence type="ECO:0000256" key="2">
    <source>
        <dbReference type="ARBA" id="ARBA00006956"/>
    </source>
</evidence>
<dbReference type="InterPro" id="IPR005100">
    <property type="entry name" value="NGN-domain"/>
</dbReference>
<feature type="domain" description="KOW" evidence="15">
    <location>
        <begin position="477"/>
        <end position="504"/>
    </location>
</feature>
<dbReference type="GO" id="GO:0005634">
    <property type="term" value="C:nucleus"/>
    <property type="evidence" value="ECO:0007669"/>
    <property type="project" value="UniProtKB-SubCell"/>
</dbReference>
<comment type="caution">
    <text evidence="16">The sequence shown here is derived from an EMBL/GenBank/DDBJ whole genome shotgun (WGS) entry which is preliminary data.</text>
</comment>
<keyword evidence="7" id="KW-0677">Repeat</keyword>
<keyword evidence="17" id="KW-1185">Reference proteome</keyword>
<dbReference type="InterPro" id="IPR041976">
    <property type="entry name" value="KOW_Spt5_3"/>
</dbReference>
<dbReference type="Pfam" id="PF23290">
    <property type="entry name" value="KOW5_SPT5"/>
    <property type="match status" value="1"/>
</dbReference>
<dbReference type="CDD" id="cd06082">
    <property type="entry name" value="KOW_Spt5_2"/>
    <property type="match status" value="1"/>
</dbReference>
<dbReference type="Pfam" id="PF23284">
    <property type="entry name" value="KOW2_Spt5"/>
    <property type="match status" value="1"/>
</dbReference>
<keyword evidence="16" id="KW-0251">Elongation factor</keyword>
<evidence type="ECO:0000313" key="17">
    <source>
        <dbReference type="Proteomes" id="UP001626550"/>
    </source>
</evidence>
<organism evidence="16 17">
    <name type="scientific">Cichlidogyrus casuarinus</name>
    <dbReference type="NCBI Taxonomy" id="1844966"/>
    <lineage>
        <taxon>Eukaryota</taxon>
        <taxon>Metazoa</taxon>
        <taxon>Spiralia</taxon>
        <taxon>Lophotrochozoa</taxon>
        <taxon>Platyhelminthes</taxon>
        <taxon>Monogenea</taxon>
        <taxon>Monopisthocotylea</taxon>
        <taxon>Dactylogyridea</taxon>
        <taxon>Ancyrocephalidae</taxon>
        <taxon>Cichlidogyrus</taxon>
    </lineage>
</organism>
<dbReference type="InterPro" id="IPR057936">
    <property type="entry name" value="KOWx_Spt5"/>
</dbReference>
<dbReference type="CDD" id="cd09888">
    <property type="entry name" value="NGN_Euk"/>
    <property type="match status" value="1"/>
</dbReference>
<dbReference type="InterPro" id="IPR008991">
    <property type="entry name" value="Translation_prot_SH3-like_sf"/>
</dbReference>
<dbReference type="GO" id="GO:0003746">
    <property type="term" value="F:translation elongation factor activity"/>
    <property type="evidence" value="ECO:0007669"/>
    <property type="project" value="UniProtKB-KW"/>
</dbReference>
<dbReference type="FunFam" id="2.30.30.30:FF:000013">
    <property type="entry name" value="Transcription elongation factor SPT5"/>
    <property type="match status" value="1"/>
</dbReference>
<dbReference type="InterPro" id="IPR041975">
    <property type="entry name" value="KOW_Spt5_2"/>
</dbReference>
<dbReference type="InterPro" id="IPR006645">
    <property type="entry name" value="NGN-like_dom"/>
</dbReference>
<evidence type="ECO:0000256" key="13">
    <source>
        <dbReference type="SAM" id="MobiDB-lite"/>
    </source>
</evidence>
<dbReference type="SMART" id="SM00739">
    <property type="entry name" value="KOW"/>
    <property type="match status" value="5"/>
</dbReference>
<dbReference type="Proteomes" id="UP001626550">
    <property type="component" value="Unassembled WGS sequence"/>
</dbReference>
<dbReference type="SUPFAM" id="SSF50104">
    <property type="entry name" value="Translation proteins SH3-like domain"/>
    <property type="match status" value="2"/>
</dbReference>
<keyword evidence="10" id="KW-0804">Transcription</keyword>
<evidence type="ECO:0000256" key="9">
    <source>
        <dbReference type="ARBA" id="ARBA00023159"/>
    </source>
</evidence>
<evidence type="ECO:0000256" key="6">
    <source>
        <dbReference type="ARBA" id="ARBA00022553"/>
    </source>
</evidence>
<dbReference type="Gene3D" id="2.30.30.30">
    <property type="match status" value="3"/>
</dbReference>
<proteinExistence type="inferred from homology"/>
<feature type="domain" description="KOW" evidence="15">
    <location>
        <begin position="261"/>
        <end position="288"/>
    </location>
</feature>
<keyword evidence="8" id="KW-0805">Transcription regulation</keyword>
<protein>
    <recommendedName>
        <fullName evidence="3">Transcription elongation factor SPT5</fullName>
    </recommendedName>
    <alternativeName>
        <fullName evidence="12">DRB sensitivity-inducing factor large subunit</fullName>
    </alternativeName>
    <alternativeName>
        <fullName evidence="4">Transcription elongation factor spt5</fullName>
    </alternativeName>
</protein>
<feature type="domain" description="KOW" evidence="15">
    <location>
        <begin position="424"/>
        <end position="451"/>
    </location>
</feature>
<evidence type="ECO:0000313" key="16">
    <source>
        <dbReference type="EMBL" id="KAL3318540.1"/>
    </source>
</evidence>
<dbReference type="FunFam" id="3.30.70.940:FF:000005">
    <property type="entry name" value="Transcription elongation factor SPT5"/>
    <property type="match status" value="1"/>
</dbReference>
<evidence type="ECO:0000256" key="7">
    <source>
        <dbReference type="ARBA" id="ARBA00022737"/>
    </source>
</evidence>
<feature type="compositionally biased region" description="Basic residues" evidence="13">
    <location>
        <begin position="45"/>
        <end position="55"/>
    </location>
</feature>
<dbReference type="Pfam" id="PF23037">
    <property type="entry name" value="KOWx_SPT5"/>
    <property type="match status" value="1"/>
</dbReference>
<evidence type="ECO:0000256" key="4">
    <source>
        <dbReference type="ARBA" id="ARBA00021370"/>
    </source>
</evidence>
<evidence type="ECO:0000259" key="14">
    <source>
        <dbReference type="SMART" id="SM00738"/>
    </source>
</evidence>
<dbReference type="CDD" id="cd06084">
    <property type="entry name" value="KOW_Spt5_4"/>
    <property type="match status" value="1"/>
</dbReference>
<dbReference type="SMART" id="SM00738">
    <property type="entry name" value="NGN"/>
    <property type="match status" value="1"/>
</dbReference>
<gene>
    <name evidence="16" type="primary">SUPT5H</name>
    <name evidence="16" type="ORF">Ciccas_002795</name>
</gene>
<evidence type="ECO:0000256" key="3">
    <source>
        <dbReference type="ARBA" id="ARBA00020181"/>
    </source>
</evidence>
<keyword evidence="16" id="KW-0648">Protein biosynthesis</keyword>
<dbReference type="InterPro" id="IPR022581">
    <property type="entry name" value="Spt5_N"/>
</dbReference>
<keyword evidence="11" id="KW-0539">Nucleus</keyword>
<dbReference type="Gene3D" id="3.30.70.940">
    <property type="entry name" value="NusG, N-terminal domain"/>
    <property type="match status" value="1"/>
</dbReference>
<evidence type="ECO:0000256" key="5">
    <source>
        <dbReference type="ARBA" id="ARBA00022491"/>
    </source>
</evidence>
<dbReference type="PANTHER" id="PTHR11125">
    <property type="entry name" value="SUPPRESSOR OF TY 5"/>
    <property type="match status" value="1"/>
</dbReference>
<accession>A0ABD2QG82</accession>
<feature type="compositionally biased region" description="Acidic residues" evidence="13">
    <location>
        <begin position="24"/>
        <end position="38"/>
    </location>
</feature>
<dbReference type="Pfam" id="PF11942">
    <property type="entry name" value="Spt5_N"/>
    <property type="match status" value="1"/>
</dbReference>
<evidence type="ECO:0000256" key="1">
    <source>
        <dbReference type="ARBA" id="ARBA00004123"/>
    </source>
</evidence>
<dbReference type="AlphaFoldDB" id="A0ABD2QG82"/>
<dbReference type="PANTHER" id="PTHR11125:SF7">
    <property type="entry name" value="TRANSCRIPTION ELONGATION FACTOR SPT5"/>
    <property type="match status" value="1"/>
</dbReference>
<feature type="compositionally biased region" description="Polar residues" evidence="13">
    <location>
        <begin position="810"/>
        <end position="832"/>
    </location>
</feature>